<dbReference type="GO" id="GO:0009986">
    <property type="term" value="C:cell surface"/>
    <property type="evidence" value="ECO:0007669"/>
    <property type="project" value="UniProtKB-SubCell"/>
</dbReference>
<evidence type="ECO:0000256" key="1">
    <source>
        <dbReference type="ARBA" id="ARBA00004241"/>
    </source>
</evidence>
<keyword evidence="4" id="KW-1185">Reference proteome</keyword>
<comment type="subcellular location">
    <subcellularLocation>
        <location evidence="1">Cell surface</location>
    </subcellularLocation>
</comment>
<proteinExistence type="predicted"/>
<accession>A0A0R1H5P5</accession>
<dbReference type="AlphaFoldDB" id="A0A0R1H5P5"/>
<dbReference type="Pfam" id="PF07963">
    <property type="entry name" value="N_methyl"/>
    <property type="match status" value="1"/>
</dbReference>
<dbReference type="GO" id="GO:0030420">
    <property type="term" value="P:establishment of competence for transformation"/>
    <property type="evidence" value="ECO:0007669"/>
    <property type="project" value="UniProtKB-KW"/>
</dbReference>
<comment type="caution">
    <text evidence="3">The sequence shown here is derived from an EMBL/GenBank/DDBJ whole genome shotgun (WGS) entry which is preliminary data.</text>
</comment>
<evidence type="ECO:0008006" key="5">
    <source>
        <dbReference type="Google" id="ProtNLM"/>
    </source>
</evidence>
<sequence length="157" mass="17721">MSKLMKKLRGFTLIESVIALFCLTLVVLLLASNLQLIKHANEFLPQSNDVAYAYVKLDNFLQKDGGFSIDTENSTSKKMVIQKSRQKEPGITVSYVVEFYQSMIRVRGNSSGHMPLIVKISSATFRICDDGFQISLRERNGQVSELYFKASLLEQTT</sequence>
<evidence type="ECO:0000313" key="4">
    <source>
        <dbReference type="Proteomes" id="UP000050909"/>
    </source>
</evidence>
<gene>
    <name evidence="3" type="ORF">FC62_GL000420</name>
</gene>
<dbReference type="EMBL" id="AZCV01000001">
    <property type="protein sequence ID" value="KRK38730.1"/>
    <property type="molecule type" value="Genomic_DNA"/>
</dbReference>
<protein>
    <recommendedName>
        <fullName evidence="5">Competence protein ComGF</fullName>
    </recommendedName>
</protein>
<evidence type="ECO:0000256" key="2">
    <source>
        <dbReference type="ARBA" id="ARBA00023287"/>
    </source>
</evidence>
<reference evidence="3 4" key="1">
    <citation type="journal article" date="2015" name="Genome Announc.">
        <title>Expanding the biotechnology potential of lactobacilli through comparative genomics of 213 strains and associated genera.</title>
        <authorList>
            <person name="Sun Z."/>
            <person name="Harris H.M."/>
            <person name="McCann A."/>
            <person name="Guo C."/>
            <person name="Argimon S."/>
            <person name="Zhang W."/>
            <person name="Yang X."/>
            <person name="Jeffery I.B."/>
            <person name="Cooney J.C."/>
            <person name="Kagawa T.F."/>
            <person name="Liu W."/>
            <person name="Song Y."/>
            <person name="Salvetti E."/>
            <person name="Wrobel A."/>
            <person name="Rasinkangas P."/>
            <person name="Parkhill J."/>
            <person name="Rea M.C."/>
            <person name="O'Sullivan O."/>
            <person name="Ritari J."/>
            <person name="Douillard F.P."/>
            <person name="Paul Ross R."/>
            <person name="Yang R."/>
            <person name="Briner A.E."/>
            <person name="Felis G.E."/>
            <person name="de Vos W.M."/>
            <person name="Barrangou R."/>
            <person name="Klaenhammer T.R."/>
            <person name="Caufield P.W."/>
            <person name="Cui Y."/>
            <person name="Zhang H."/>
            <person name="O'Toole P.W."/>
        </authorList>
    </citation>
    <scope>NUCLEOTIDE SEQUENCE [LARGE SCALE GENOMIC DNA]</scope>
    <source>
        <strain evidence="3 4">DSM 20534</strain>
    </source>
</reference>
<dbReference type="Proteomes" id="UP000050909">
    <property type="component" value="Unassembled WGS sequence"/>
</dbReference>
<name>A0A0R1H5P5_9LACO</name>
<keyword evidence="2" id="KW-0178">Competence</keyword>
<organism evidence="3 4">
    <name type="scientific">Amylolactobacillus amylotrophicus DSM 20534</name>
    <dbReference type="NCBI Taxonomy" id="1423722"/>
    <lineage>
        <taxon>Bacteria</taxon>
        <taxon>Bacillati</taxon>
        <taxon>Bacillota</taxon>
        <taxon>Bacilli</taxon>
        <taxon>Lactobacillales</taxon>
        <taxon>Lactobacillaceae</taxon>
        <taxon>Amylolactobacillus</taxon>
    </lineage>
</organism>
<dbReference type="PATRIC" id="fig|1423722.3.peg.429"/>
<evidence type="ECO:0000313" key="3">
    <source>
        <dbReference type="EMBL" id="KRK38730.1"/>
    </source>
</evidence>
<dbReference type="InterPro" id="IPR012902">
    <property type="entry name" value="N_methyl_site"/>
</dbReference>